<gene>
    <name evidence="2" type="ORF">SMAR0320_LOCUS21277</name>
    <name evidence="3" type="ORF">SMAR0320_LOCUS21278</name>
    <name evidence="4" type="ORF">SMAR0320_LOCUS21279</name>
</gene>
<protein>
    <recommendedName>
        <fullName evidence="5">Sulfotransferase domain-containing protein</fullName>
    </recommendedName>
</protein>
<organism evidence="3">
    <name type="scientific">Skeletonema marinoi</name>
    <dbReference type="NCBI Taxonomy" id="267567"/>
    <lineage>
        <taxon>Eukaryota</taxon>
        <taxon>Sar</taxon>
        <taxon>Stramenopiles</taxon>
        <taxon>Ochrophyta</taxon>
        <taxon>Bacillariophyta</taxon>
        <taxon>Coscinodiscophyceae</taxon>
        <taxon>Thalassiosirophycidae</taxon>
        <taxon>Thalassiosirales</taxon>
        <taxon>Skeletonemataceae</taxon>
        <taxon>Skeletonema</taxon>
        <taxon>Skeletonema marinoi-dohrnii complex</taxon>
    </lineage>
</organism>
<evidence type="ECO:0000313" key="2">
    <source>
        <dbReference type="EMBL" id="CAD9627349.1"/>
    </source>
</evidence>
<evidence type="ECO:0008006" key="5">
    <source>
        <dbReference type="Google" id="ProtNLM"/>
    </source>
</evidence>
<feature type="region of interest" description="Disordered" evidence="1">
    <location>
        <begin position="1"/>
        <end position="25"/>
    </location>
</feature>
<proteinExistence type="predicted"/>
<evidence type="ECO:0000313" key="3">
    <source>
        <dbReference type="EMBL" id="CAD9627350.1"/>
    </source>
</evidence>
<dbReference type="Gene3D" id="3.40.50.300">
    <property type="entry name" value="P-loop containing nucleotide triphosphate hydrolases"/>
    <property type="match status" value="1"/>
</dbReference>
<evidence type="ECO:0000313" key="4">
    <source>
        <dbReference type="EMBL" id="CAD9627352.1"/>
    </source>
</evidence>
<name>A0A6U3YNF2_9STRA</name>
<sequence length="305" mass="34679">MEEDHGGISSRIDSGSGGDSQRCLPSLNDEEYTTRCWEYDSTQSTVTRKNNLTSMPVRFDAHPKLHTHVALDPSLFGWILPRSPMVFSTFRQPVDRLLSSFHFGMRVGGDRPGQLKRCTLPGEVNSNQWQNRVVAARAAVTLQNNYTLYQQALREYLESCRDIVSNVYVQFLDPVTNDVNIAVRLLEKFVIVGLQGDIDESLQRWAKIAVWSCRDHPYINRIRKDLLTEPKHVGTHFRQSATLMELKGDGVDENEAINGTAELASPTLNELDADLQQLIRALTVDDEVIFQRAEELYAEQGHWFD</sequence>
<dbReference type="AlphaFoldDB" id="A0A6U3YNF2"/>
<dbReference type="EMBL" id="HBGZ01029878">
    <property type="protein sequence ID" value="CAD9627352.1"/>
    <property type="molecule type" value="Transcribed_RNA"/>
</dbReference>
<reference evidence="3" key="1">
    <citation type="submission" date="2021-01" db="EMBL/GenBank/DDBJ databases">
        <authorList>
            <person name="Corre E."/>
            <person name="Pelletier E."/>
            <person name="Niang G."/>
            <person name="Scheremetjew M."/>
            <person name="Finn R."/>
            <person name="Kale V."/>
            <person name="Holt S."/>
            <person name="Cochrane G."/>
            <person name="Meng A."/>
            <person name="Brown T."/>
            <person name="Cohen L."/>
        </authorList>
    </citation>
    <scope>NUCLEOTIDE SEQUENCE</scope>
    <source>
        <strain evidence="3">SM1012Den-03</strain>
    </source>
</reference>
<accession>A0A6U3YNF2</accession>
<dbReference type="InterPro" id="IPR027417">
    <property type="entry name" value="P-loop_NTPase"/>
</dbReference>
<dbReference type="EMBL" id="HBGZ01029877">
    <property type="protein sequence ID" value="CAD9627350.1"/>
    <property type="molecule type" value="Transcribed_RNA"/>
</dbReference>
<dbReference type="EMBL" id="HBGZ01029876">
    <property type="protein sequence ID" value="CAD9627349.1"/>
    <property type="molecule type" value="Transcribed_RNA"/>
</dbReference>
<evidence type="ECO:0000256" key="1">
    <source>
        <dbReference type="SAM" id="MobiDB-lite"/>
    </source>
</evidence>